<sequence>MNLSDAHEKKKFQDGLAVILTKVANLTGLKDPIHPINKRDIAQMIVTLYKTLSLEEIDYAFRIDRYGYHGEPTKHYQLFNAEFVTTVLIKYEKWKRTTLRSCPPTRFEDKHQAKKVLVNKCFKEYRETGKLFRSWTKSQIYEAYWYMYSRGFLPSHTELFKEKYRRKVVKRMYKAAEEMGVFAKRRRIYKLKGIQIGEKLDSYLCIYMTVETFFRKLIAQEKEMQDLL</sequence>
<keyword evidence="2" id="KW-1185">Reference proteome</keyword>
<protein>
    <submittedName>
        <fullName evidence="1">Uncharacterized protein</fullName>
    </submittedName>
</protein>
<dbReference type="EMBL" id="LKTS01000001">
    <property type="protein sequence ID" value="PKD21800.1"/>
    <property type="molecule type" value="Genomic_DNA"/>
</dbReference>
<name>A0A2N0U467_9FLAO</name>
<evidence type="ECO:0000313" key="2">
    <source>
        <dbReference type="Proteomes" id="UP000232673"/>
    </source>
</evidence>
<organism evidence="1 2">
    <name type="scientific">Salegentibacter salinarum</name>
    <dbReference type="NCBI Taxonomy" id="447422"/>
    <lineage>
        <taxon>Bacteria</taxon>
        <taxon>Pseudomonadati</taxon>
        <taxon>Bacteroidota</taxon>
        <taxon>Flavobacteriia</taxon>
        <taxon>Flavobacteriales</taxon>
        <taxon>Flavobacteriaceae</taxon>
        <taxon>Salegentibacter</taxon>
    </lineage>
</organism>
<dbReference type="STRING" id="447422.SAMN05660903_00132"/>
<comment type="caution">
    <text evidence="1">The sequence shown here is derived from an EMBL/GenBank/DDBJ whole genome shotgun (WGS) entry which is preliminary data.</text>
</comment>
<dbReference type="AlphaFoldDB" id="A0A2N0U467"/>
<gene>
    <name evidence="1" type="ORF">APR41_02135</name>
</gene>
<evidence type="ECO:0000313" key="1">
    <source>
        <dbReference type="EMBL" id="PKD21800.1"/>
    </source>
</evidence>
<accession>A0A2N0U467</accession>
<dbReference type="Proteomes" id="UP000232673">
    <property type="component" value="Unassembled WGS sequence"/>
</dbReference>
<reference evidence="1 2" key="1">
    <citation type="submission" date="2015-10" db="EMBL/GenBank/DDBJ databases">
        <title>Draft genome sequence of Salegentibacter salinarum KCTC 12975.</title>
        <authorList>
            <person name="Lin W."/>
            <person name="Zheng Q."/>
        </authorList>
    </citation>
    <scope>NUCLEOTIDE SEQUENCE [LARGE SCALE GENOMIC DNA]</scope>
    <source>
        <strain evidence="1 2">KCTC 12975</strain>
    </source>
</reference>
<proteinExistence type="predicted"/>